<accession>A0ABP7PG79</accession>
<keyword evidence="8" id="KW-1185">Reference proteome</keyword>
<feature type="binding site" evidence="6">
    <location>
        <begin position="119"/>
        <end position="126"/>
    </location>
    <ligand>
        <name>ATP</name>
        <dbReference type="ChEBI" id="CHEBI:30616"/>
    </ligand>
</feature>
<dbReference type="Proteomes" id="UP001501337">
    <property type="component" value="Unassembled WGS sequence"/>
</dbReference>
<evidence type="ECO:0000256" key="2">
    <source>
        <dbReference type="ARBA" id="ARBA00022741"/>
    </source>
</evidence>
<keyword evidence="2 6" id="KW-0547">Nucleotide-binding</keyword>
<dbReference type="PANTHER" id="PTHR42961:SF2">
    <property type="entry name" value="IRON-SULFUR PROTEIN NUBPL"/>
    <property type="match status" value="1"/>
</dbReference>
<comment type="caution">
    <text evidence="7">The sequence shown here is derived from an EMBL/GenBank/DDBJ whole genome shotgun (WGS) entry which is preliminary data.</text>
</comment>
<gene>
    <name evidence="7" type="primary">apbC</name>
    <name evidence="7" type="ORF">GCM10022278_23070</name>
</gene>
<dbReference type="InterPro" id="IPR033756">
    <property type="entry name" value="YlxH/NBP35"/>
</dbReference>
<comment type="similarity">
    <text evidence="6">Belongs to the Mrp/NBP35 ATP-binding proteins family.</text>
</comment>
<dbReference type="HAMAP" id="MF_02040">
    <property type="entry name" value="Mrp_NBP35"/>
    <property type="match status" value="1"/>
</dbReference>
<dbReference type="EMBL" id="BAABBO010000010">
    <property type="protein sequence ID" value="GAA3964660.1"/>
    <property type="molecule type" value="Genomic_DNA"/>
</dbReference>
<evidence type="ECO:0000256" key="6">
    <source>
        <dbReference type="HAMAP-Rule" id="MF_02040"/>
    </source>
</evidence>
<dbReference type="PANTHER" id="PTHR42961">
    <property type="entry name" value="IRON-SULFUR PROTEIN NUBPL"/>
    <property type="match status" value="1"/>
</dbReference>
<organism evidence="7 8">
    <name type="scientific">Allohahella marinimesophila</name>
    <dbReference type="NCBI Taxonomy" id="1054972"/>
    <lineage>
        <taxon>Bacteria</taxon>
        <taxon>Pseudomonadati</taxon>
        <taxon>Pseudomonadota</taxon>
        <taxon>Gammaproteobacteria</taxon>
        <taxon>Oceanospirillales</taxon>
        <taxon>Hahellaceae</taxon>
        <taxon>Allohahella</taxon>
    </lineage>
</organism>
<keyword evidence="1 6" id="KW-0479">Metal-binding</keyword>
<evidence type="ECO:0000256" key="4">
    <source>
        <dbReference type="ARBA" id="ARBA00023004"/>
    </source>
</evidence>
<dbReference type="InterPro" id="IPR019591">
    <property type="entry name" value="Mrp/NBP35_ATP-bd"/>
</dbReference>
<evidence type="ECO:0000256" key="5">
    <source>
        <dbReference type="ARBA" id="ARBA00023014"/>
    </source>
</evidence>
<dbReference type="CDD" id="cd02037">
    <property type="entry name" value="Mrp_NBP35"/>
    <property type="match status" value="1"/>
</dbReference>
<dbReference type="InterPro" id="IPR000808">
    <property type="entry name" value="Mrp-like_CS"/>
</dbReference>
<sequence length="376" mass="39653">MMAMPETSANDDLNTSLHGLPPELQTALASLVDPVLNESYLSLDALQIDTIEPLALTVRPGYPMNSKLAALSLGLRSRMDIAGFPGTAIRLEPDVVPAPSPAQSGHLAGVRNIVMVASGKGGVGKSTTAVNLALALQAEGASVGMLDADIYGPSQRTMLGVAEDVQPELVDGKFLKPIVRFGVRSMSVGYLSAEKTPMVWRGPMATRALQQLLEQTIWGDLDYLIIDMPPGTGDIQISLAQRLKVSGALIVTTPQEVALIDARKGIEMFAKVGIPVLGLVENMATHICTNCGHEDDIFGQGGASKLAAEYDLPVLGSLPLDKSIREGADAGLPSVVADPMGPMAQAYFRLAHATGGQLWKQNLRSGEPAEILLTES</sequence>
<evidence type="ECO:0000313" key="7">
    <source>
        <dbReference type="EMBL" id="GAA3964660.1"/>
    </source>
</evidence>
<dbReference type="PROSITE" id="PS01215">
    <property type="entry name" value="MRP"/>
    <property type="match status" value="1"/>
</dbReference>
<evidence type="ECO:0000256" key="3">
    <source>
        <dbReference type="ARBA" id="ARBA00022840"/>
    </source>
</evidence>
<proteinExistence type="inferred from homology"/>
<dbReference type="Pfam" id="PF10609">
    <property type="entry name" value="ParA"/>
    <property type="match status" value="1"/>
</dbReference>
<evidence type="ECO:0000256" key="1">
    <source>
        <dbReference type="ARBA" id="ARBA00022723"/>
    </source>
</evidence>
<dbReference type="SUPFAM" id="SSF52540">
    <property type="entry name" value="P-loop containing nucleoside triphosphate hydrolases"/>
    <property type="match status" value="1"/>
</dbReference>
<protein>
    <recommendedName>
        <fullName evidence="6">Iron-sulfur cluster carrier protein</fullName>
    </recommendedName>
</protein>
<keyword evidence="3 6" id="KW-0067">ATP-binding</keyword>
<comment type="subunit">
    <text evidence="6">Homodimer.</text>
</comment>
<keyword evidence="6" id="KW-0378">Hydrolase</keyword>
<name>A0ABP7PG79_9GAMM</name>
<dbReference type="NCBIfam" id="NF008669">
    <property type="entry name" value="PRK11670.1"/>
    <property type="match status" value="1"/>
</dbReference>
<dbReference type="InterPro" id="IPR027417">
    <property type="entry name" value="P-loop_NTPase"/>
</dbReference>
<keyword evidence="5 6" id="KW-0411">Iron-sulfur</keyword>
<comment type="function">
    <text evidence="6">Binds and transfers iron-sulfur (Fe-S) clusters to target apoproteins. Can hydrolyze ATP.</text>
</comment>
<keyword evidence="4 6" id="KW-0408">Iron</keyword>
<dbReference type="InterPro" id="IPR044304">
    <property type="entry name" value="NUBPL-like"/>
</dbReference>
<dbReference type="Gene3D" id="3.40.50.300">
    <property type="entry name" value="P-loop containing nucleotide triphosphate hydrolases"/>
    <property type="match status" value="1"/>
</dbReference>
<evidence type="ECO:0000313" key="8">
    <source>
        <dbReference type="Proteomes" id="UP001501337"/>
    </source>
</evidence>
<reference evidence="8" key="1">
    <citation type="journal article" date="2019" name="Int. J. Syst. Evol. Microbiol.">
        <title>The Global Catalogue of Microorganisms (GCM) 10K type strain sequencing project: providing services to taxonomists for standard genome sequencing and annotation.</title>
        <authorList>
            <consortium name="The Broad Institute Genomics Platform"/>
            <consortium name="The Broad Institute Genome Sequencing Center for Infectious Disease"/>
            <person name="Wu L."/>
            <person name="Ma J."/>
        </authorList>
    </citation>
    <scope>NUCLEOTIDE SEQUENCE [LARGE SCALE GENOMIC DNA]</scope>
    <source>
        <strain evidence="8">JCM 17555</strain>
    </source>
</reference>